<dbReference type="Proteomes" id="UP000286934">
    <property type="component" value="Unassembled WGS sequence"/>
</dbReference>
<dbReference type="InterPro" id="IPR000639">
    <property type="entry name" value="Epox_hydrolase-like"/>
</dbReference>
<keyword evidence="1" id="KW-1133">Transmembrane helix</keyword>
<dbReference type="PANTHER" id="PTHR43689">
    <property type="entry name" value="HYDROLASE"/>
    <property type="match status" value="1"/>
</dbReference>
<organism evidence="3 4">
    <name type="scientific">Aliidiomarina shirensis</name>
    <dbReference type="NCBI Taxonomy" id="1048642"/>
    <lineage>
        <taxon>Bacteria</taxon>
        <taxon>Pseudomonadati</taxon>
        <taxon>Pseudomonadota</taxon>
        <taxon>Gammaproteobacteria</taxon>
        <taxon>Alteromonadales</taxon>
        <taxon>Idiomarinaceae</taxon>
        <taxon>Aliidiomarina</taxon>
    </lineage>
</organism>
<comment type="caution">
    <text evidence="3">The sequence shown here is derived from an EMBL/GenBank/DDBJ whole genome shotgun (WGS) entry which is preliminary data.</text>
</comment>
<keyword evidence="4" id="KW-1185">Reference proteome</keyword>
<gene>
    <name evidence="3" type="ORF">CWE13_02550</name>
</gene>
<sequence>MKILKWFGIGLVVLLLAVLIYVFIAHQQNFAESKRLNVETRAEAPGQFVELPSGFTHYELAGPEDAPVVVLVHGFSIPMEIWGGTYRALRDAGYRVLRYDLLGRGYSDRPRVQYNGQVFEEQLIALLDALDIQQPVVLAGLSMGGAVVMRTAANHPERVAGNILIAPLHQPLQPPPMPERIGYYMLSGFYVPTIQQSLEAPYLLAEDSAAMQKAYSAQISFRGFTQALTSSFYAFTTENHPQYYRQTRENNQPTQLIWGTQDAVVPYSYSEGVLADANVVDFLTVEGAGHTPHLEQAELVNQRILEFLRTID</sequence>
<evidence type="ECO:0000313" key="3">
    <source>
        <dbReference type="EMBL" id="RUO38542.1"/>
    </source>
</evidence>
<evidence type="ECO:0000256" key="1">
    <source>
        <dbReference type="SAM" id="Phobius"/>
    </source>
</evidence>
<proteinExistence type="predicted"/>
<dbReference type="Gene3D" id="3.40.50.1820">
    <property type="entry name" value="alpha/beta hydrolase"/>
    <property type="match status" value="1"/>
</dbReference>
<accession>A0A432WXN4</accession>
<feature type="transmembrane region" description="Helical" evidence="1">
    <location>
        <begin position="6"/>
        <end position="25"/>
    </location>
</feature>
<dbReference type="GO" id="GO:0003824">
    <property type="term" value="F:catalytic activity"/>
    <property type="evidence" value="ECO:0007669"/>
    <property type="project" value="InterPro"/>
</dbReference>
<feature type="domain" description="AB hydrolase-1" evidence="2">
    <location>
        <begin position="69"/>
        <end position="302"/>
    </location>
</feature>
<dbReference type="InterPro" id="IPR000073">
    <property type="entry name" value="AB_hydrolase_1"/>
</dbReference>
<dbReference type="EMBL" id="PIPP01000001">
    <property type="protein sequence ID" value="RUO38542.1"/>
    <property type="molecule type" value="Genomic_DNA"/>
</dbReference>
<dbReference type="PRINTS" id="PR00111">
    <property type="entry name" value="ABHYDROLASE"/>
</dbReference>
<protein>
    <recommendedName>
        <fullName evidence="2">AB hydrolase-1 domain-containing protein</fullName>
    </recommendedName>
</protein>
<keyword evidence="1" id="KW-0812">Transmembrane</keyword>
<name>A0A432WXN4_9GAMM</name>
<dbReference type="InterPro" id="IPR029058">
    <property type="entry name" value="AB_hydrolase_fold"/>
</dbReference>
<dbReference type="PRINTS" id="PR00412">
    <property type="entry name" value="EPOXHYDRLASE"/>
</dbReference>
<dbReference type="PANTHER" id="PTHR43689:SF8">
    <property type="entry name" value="ALPHA_BETA-HYDROLASES SUPERFAMILY PROTEIN"/>
    <property type="match status" value="1"/>
</dbReference>
<reference evidence="4" key="1">
    <citation type="journal article" date="2018" name="Front. Microbiol.">
        <title>Genome-Based Analysis Reveals the Taxonomy and Diversity of the Family Idiomarinaceae.</title>
        <authorList>
            <person name="Liu Y."/>
            <person name="Lai Q."/>
            <person name="Shao Z."/>
        </authorList>
    </citation>
    <scope>NUCLEOTIDE SEQUENCE [LARGE SCALE GENOMIC DNA]</scope>
    <source>
        <strain evidence="4">AIS</strain>
    </source>
</reference>
<evidence type="ECO:0000313" key="4">
    <source>
        <dbReference type="Proteomes" id="UP000286934"/>
    </source>
</evidence>
<evidence type="ECO:0000259" key="2">
    <source>
        <dbReference type="Pfam" id="PF12697"/>
    </source>
</evidence>
<dbReference type="Pfam" id="PF12697">
    <property type="entry name" value="Abhydrolase_6"/>
    <property type="match status" value="1"/>
</dbReference>
<keyword evidence="1" id="KW-0472">Membrane</keyword>
<dbReference type="SUPFAM" id="SSF53474">
    <property type="entry name" value="alpha/beta-Hydrolases"/>
    <property type="match status" value="1"/>
</dbReference>
<dbReference type="OrthoDB" id="9773293at2"/>
<dbReference type="RefSeq" id="WP_126805759.1">
    <property type="nucleotide sequence ID" value="NZ_PIPP01000001.1"/>
</dbReference>
<dbReference type="AlphaFoldDB" id="A0A432WXN4"/>